<protein>
    <submittedName>
        <fullName evidence="3">Alpha/beta hydrolase fold domain-containing protein</fullName>
    </submittedName>
</protein>
<reference evidence="3" key="2">
    <citation type="journal article" date="2022" name="BMC Genomics">
        <title>Comparative genome analysis of mycobacteria focusing on tRNA and non-coding RNA.</title>
        <authorList>
            <person name="Behra P.R.K."/>
            <person name="Pettersson B.M.F."/>
            <person name="Ramesh M."/>
            <person name="Das S."/>
            <person name="Dasgupta S."/>
            <person name="Kirsebom L.A."/>
        </authorList>
    </citation>
    <scope>NUCLEOTIDE SEQUENCE</scope>
    <source>
        <strain evidence="3">DSM 44838</strain>
    </source>
</reference>
<organism evidence="3 4">
    <name type="scientific">Mycobacterium yunnanensis</name>
    <dbReference type="NCBI Taxonomy" id="368477"/>
    <lineage>
        <taxon>Bacteria</taxon>
        <taxon>Bacillati</taxon>
        <taxon>Actinomycetota</taxon>
        <taxon>Actinomycetes</taxon>
        <taxon>Mycobacteriales</taxon>
        <taxon>Mycobacteriaceae</taxon>
        <taxon>Mycobacterium</taxon>
    </lineage>
</organism>
<evidence type="ECO:0000256" key="1">
    <source>
        <dbReference type="ARBA" id="ARBA00022801"/>
    </source>
</evidence>
<dbReference type="GO" id="GO:0016787">
    <property type="term" value="F:hydrolase activity"/>
    <property type="evidence" value="ECO:0007669"/>
    <property type="project" value="UniProtKB-KW"/>
</dbReference>
<evidence type="ECO:0000259" key="2">
    <source>
        <dbReference type="Pfam" id="PF07859"/>
    </source>
</evidence>
<dbReference type="PANTHER" id="PTHR48081:SF8">
    <property type="entry name" value="ALPHA_BETA HYDROLASE FOLD-3 DOMAIN-CONTAINING PROTEIN-RELATED"/>
    <property type="match status" value="1"/>
</dbReference>
<proteinExistence type="predicted"/>
<keyword evidence="1 3" id="KW-0378">Hydrolase</keyword>
<evidence type="ECO:0000313" key="4">
    <source>
        <dbReference type="Proteomes" id="UP001141629"/>
    </source>
</evidence>
<dbReference type="AlphaFoldDB" id="A0A9X2Z1T8"/>
<comment type="caution">
    <text evidence="3">The sequence shown here is derived from an EMBL/GenBank/DDBJ whole genome shotgun (WGS) entry which is preliminary data.</text>
</comment>
<reference evidence="3" key="1">
    <citation type="submission" date="2020-07" db="EMBL/GenBank/DDBJ databases">
        <authorList>
            <person name="Pettersson B.M.F."/>
            <person name="Behra P.R.K."/>
            <person name="Ramesh M."/>
            <person name="Das S."/>
            <person name="Dasgupta S."/>
            <person name="Kirsebom L.A."/>
        </authorList>
    </citation>
    <scope>NUCLEOTIDE SEQUENCE</scope>
    <source>
        <strain evidence="3">DSM 44838</strain>
    </source>
</reference>
<dbReference type="SUPFAM" id="SSF53474">
    <property type="entry name" value="alpha/beta-Hydrolases"/>
    <property type="match status" value="1"/>
</dbReference>
<accession>A0A9X2Z1T8</accession>
<dbReference type="Gene3D" id="3.40.50.1820">
    <property type="entry name" value="alpha/beta hydrolase"/>
    <property type="match status" value="1"/>
</dbReference>
<dbReference type="Pfam" id="PF07859">
    <property type="entry name" value="Abhydrolase_3"/>
    <property type="match status" value="1"/>
</dbReference>
<dbReference type="PANTHER" id="PTHR48081">
    <property type="entry name" value="AB HYDROLASE SUPERFAMILY PROTEIN C4A8.06C"/>
    <property type="match status" value="1"/>
</dbReference>
<dbReference type="InterPro" id="IPR029058">
    <property type="entry name" value="AB_hydrolase_fold"/>
</dbReference>
<evidence type="ECO:0000313" key="3">
    <source>
        <dbReference type="EMBL" id="MCV7422088.1"/>
    </source>
</evidence>
<dbReference type="RefSeq" id="WP_263996825.1">
    <property type="nucleotide sequence ID" value="NZ_JACKVK010000008.1"/>
</dbReference>
<name>A0A9X2Z1T8_9MYCO</name>
<dbReference type="InterPro" id="IPR050300">
    <property type="entry name" value="GDXG_lipolytic_enzyme"/>
</dbReference>
<feature type="domain" description="Alpha/beta hydrolase fold-3" evidence="2">
    <location>
        <begin position="78"/>
        <end position="272"/>
    </location>
</feature>
<gene>
    <name evidence="3" type="ORF">H7K45_16175</name>
</gene>
<dbReference type="Proteomes" id="UP001141629">
    <property type="component" value="Unassembled WGS sequence"/>
</dbReference>
<sequence length="296" mass="32119">MSWQMDLVRIYARATRRPRLTSEKAAEAFLARPKETSNPPKWLPRHHDVARRVVDGFDVYTVRPKRTVSRSSSSTGGIIYVHGGAYVSELQHEHWRLIADLADAAETTVTVPIYGLAPDHHAAEASALMQSVLGDVSADGPAYLIGDSSGGGLALASAITWLVNGGPPLSGLTLISPWLDIALRNPDIDTVAPRDPWLARDGARLCGRRWAADLSLDDPRVSPIFGDLHGLPPVDLYIGTDDILMPDCRKLRDALPSGTLTYHEEPAAIHVYPLLPTPEGRAARRELVGNVAAQIS</sequence>
<dbReference type="EMBL" id="JACKVK010000008">
    <property type="protein sequence ID" value="MCV7422088.1"/>
    <property type="molecule type" value="Genomic_DNA"/>
</dbReference>
<dbReference type="InterPro" id="IPR013094">
    <property type="entry name" value="AB_hydrolase_3"/>
</dbReference>
<keyword evidence="4" id="KW-1185">Reference proteome</keyword>